<dbReference type="EMBL" id="MFNE01000019">
    <property type="protein sequence ID" value="OGG96104.1"/>
    <property type="molecule type" value="Genomic_DNA"/>
</dbReference>
<comment type="caution">
    <text evidence="2">The sequence shown here is derived from an EMBL/GenBank/DDBJ whole genome shotgun (WGS) entry which is preliminary data.</text>
</comment>
<accession>A0A1F6GDC3</accession>
<proteinExistence type="predicted"/>
<keyword evidence="1" id="KW-1133">Transmembrane helix</keyword>
<reference evidence="2 3" key="1">
    <citation type="journal article" date="2016" name="Nat. Commun.">
        <title>Thousands of microbial genomes shed light on interconnected biogeochemical processes in an aquifer system.</title>
        <authorList>
            <person name="Anantharaman K."/>
            <person name="Brown C.T."/>
            <person name="Hug L.A."/>
            <person name="Sharon I."/>
            <person name="Castelle C.J."/>
            <person name="Probst A.J."/>
            <person name="Thomas B.C."/>
            <person name="Singh A."/>
            <person name="Wilkins M.J."/>
            <person name="Karaoz U."/>
            <person name="Brodie E.L."/>
            <person name="Williams K.H."/>
            <person name="Hubbard S.S."/>
            <person name="Banfield J.F."/>
        </authorList>
    </citation>
    <scope>NUCLEOTIDE SEQUENCE [LARGE SCALE GENOMIC DNA]</scope>
</reference>
<dbReference type="AlphaFoldDB" id="A0A1F6GDC3"/>
<name>A0A1F6GDC3_9PROT</name>
<evidence type="ECO:0000256" key="1">
    <source>
        <dbReference type="SAM" id="Phobius"/>
    </source>
</evidence>
<dbReference type="Proteomes" id="UP000178449">
    <property type="component" value="Unassembled WGS sequence"/>
</dbReference>
<feature type="transmembrane region" description="Helical" evidence="1">
    <location>
        <begin position="171"/>
        <end position="192"/>
    </location>
</feature>
<feature type="transmembrane region" description="Helical" evidence="1">
    <location>
        <begin position="204"/>
        <end position="220"/>
    </location>
</feature>
<protein>
    <submittedName>
        <fullName evidence="2">Uncharacterized protein</fullName>
    </submittedName>
</protein>
<evidence type="ECO:0000313" key="3">
    <source>
        <dbReference type="Proteomes" id="UP000178449"/>
    </source>
</evidence>
<keyword evidence="1" id="KW-0472">Membrane</keyword>
<dbReference type="STRING" id="1817772.A2527_12375"/>
<evidence type="ECO:0000313" key="2">
    <source>
        <dbReference type="EMBL" id="OGG96104.1"/>
    </source>
</evidence>
<organism evidence="2 3">
    <name type="scientific">Candidatus Lambdaproteobacteria bacterium RIFOXYD2_FULL_50_16</name>
    <dbReference type="NCBI Taxonomy" id="1817772"/>
    <lineage>
        <taxon>Bacteria</taxon>
        <taxon>Pseudomonadati</taxon>
        <taxon>Pseudomonadota</taxon>
        <taxon>Candidatus Lambdaproteobacteria</taxon>
    </lineage>
</organism>
<gene>
    <name evidence="2" type="ORF">A2527_12375</name>
</gene>
<sequence length="242" mass="27982">MKFRKIKVDDNEKTLFDRYYGFDRDQPGNAWMLDDPFQQSTTMNHQHQLHRQNHGLGTLGKIGMIAVLSEEMEQRRFEGMSKEELIEDRLTAKTEILEAKMNGSIDQLTTEALQAELERRRFEGMSKEELIEELERSRREGDWPEKTRKNLLELAAAAGYDVNTALGVNYIGLKILVGSFYALASFVVFLSLDLMTDSKEAKPLFWVVLWPIALAVAWFARKIWVTHRGIYDGRNEIRPGKP</sequence>
<keyword evidence="1" id="KW-0812">Transmembrane</keyword>